<reference evidence="3" key="1">
    <citation type="submission" date="2020-06" db="EMBL/GenBank/DDBJ databases">
        <authorList>
            <person name="Li T."/>
            <person name="Hu X."/>
            <person name="Zhang T."/>
            <person name="Song X."/>
            <person name="Zhang H."/>
            <person name="Dai N."/>
            <person name="Sheng W."/>
            <person name="Hou X."/>
            <person name="Wei L."/>
        </authorList>
    </citation>
    <scope>NUCLEOTIDE SEQUENCE</scope>
    <source>
        <strain evidence="3">G02</strain>
        <tissue evidence="3">Leaf</tissue>
    </source>
</reference>
<dbReference type="PANTHER" id="PTHR31286:SF167">
    <property type="entry name" value="OS09G0268800 PROTEIN"/>
    <property type="match status" value="1"/>
</dbReference>
<evidence type="ECO:0000313" key="3">
    <source>
        <dbReference type="EMBL" id="KAL0360874.1"/>
    </source>
</evidence>
<dbReference type="InterPro" id="IPR040256">
    <property type="entry name" value="At4g02000-like"/>
</dbReference>
<accession>A0AAW2PZG7</accession>
<feature type="domain" description="Zinc knuckle CX2CX4HX4C" evidence="2">
    <location>
        <begin position="116"/>
        <end position="161"/>
    </location>
</feature>
<dbReference type="EMBL" id="JACGWJ010000016">
    <property type="protein sequence ID" value="KAL0360874.1"/>
    <property type="molecule type" value="Genomic_DNA"/>
</dbReference>
<evidence type="ECO:0000259" key="2">
    <source>
        <dbReference type="Pfam" id="PF14392"/>
    </source>
</evidence>
<feature type="compositionally biased region" description="Polar residues" evidence="1">
    <location>
        <begin position="239"/>
        <end position="255"/>
    </location>
</feature>
<proteinExistence type="predicted"/>
<comment type="caution">
    <text evidence="3">The sequence shown here is derived from an EMBL/GenBank/DDBJ whole genome shotgun (WGS) entry which is preliminary data.</text>
</comment>
<organism evidence="3">
    <name type="scientific">Sesamum radiatum</name>
    <name type="common">Black benniseed</name>
    <dbReference type="NCBI Taxonomy" id="300843"/>
    <lineage>
        <taxon>Eukaryota</taxon>
        <taxon>Viridiplantae</taxon>
        <taxon>Streptophyta</taxon>
        <taxon>Embryophyta</taxon>
        <taxon>Tracheophyta</taxon>
        <taxon>Spermatophyta</taxon>
        <taxon>Magnoliopsida</taxon>
        <taxon>eudicotyledons</taxon>
        <taxon>Gunneridae</taxon>
        <taxon>Pentapetalae</taxon>
        <taxon>asterids</taxon>
        <taxon>lamiids</taxon>
        <taxon>Lamiales</taxon>
        <taxon>Pedaliaceae</taxon>
        <taxon>Sesamum</taxon>
    </lineage>
</organism>
<dbReference type="InterPro" id="IPR025836">
    <property type="entry name" value="Zn_knuckle_CX2CX4HX4C"/>
</dbReference>
<dbReference type="Pfam" id="PF14392">
    <property type="entry name" value="zf-CCHC_4"/>
    <property type="match status" value="1"/>
</dbReference>
<dbReference type="PANTHER" id="PTHR31286">
    <property type="entry name" value="GLYCINE-RICH CELL WALL STRUCTURAL PROTEIN 1.8-LIKE"/>
    <property type="match status" value="1"/>
</dbReference>
<sequence length="287" mass="32323">MLNPVKGLELRRLEERRFLIRFNHIIDHSHALEGCLWSFEKNTLILSGIEKNENPMNVDLDWCEFLVHIHDLLLSKMNFGIASLIGNTLSKFRDMEMEDSGRAWGSLLRMRVALNVTLPLFKALCVCTEIGEGSVVSFMYERLQNFCYLCGQVRHIYSHCELRFEEGFQDPGEEFPYRAWLRAAPNNWDPARGPGIFGFGGDHGSATSSAGKRKRVEPVNLAHENSEQLEDSGEEGLSTAPQSPVQPSKGQNTIPFVTPFDSRGSFVLATNPMDFGTPTVIDFHDAT</sequence>
<feature type="region of interest" description="Disordered" evidence="1">
    <location>
        <begin position="199"/>
        <end position="218"/>
    </location>
</feature>
<dbReference type="AlphaFoldDB" id="A0AAW2PZG7"/>
<name>A0AAW2PZG7_SESRA</name>
<evidence type="ECO:0000256" key="1">
    <source>
        <dbReference type="SAM" id="MobiDB-lite"/>
    </source>
</evidence>
<reference evidence="3" key="2">
    <citation type="journal article" date="2024" name="Plant">
        <title>Genomic evolution and insights into agronomic trait innovations of Sesamum species.</title>
        <authorList>
            <person name="Miao H."/>
            <person name="Wang L."/>
            <person name="Qu L."/>
            <person name="Liu H."/>
            <person name="Sun Y."/>
            <person name="Le M."/>
            <person name="Wang Q."/>
            <person name="Wei S."/>
            <person name="Zheng Y."/>
            <person name="Lin W."/>
            <person name="Duan Y."/>
            <person name="Cao H."/>
            <person name="Xiong S."/>
            <person name="Wang X."/>
            <person name="Wei L."/>
            <person name="Li C."/>
            <person name="Ma Q."/>
            <person name="Ju M."/>
            <person name="Zhao R."/>
            <person name="Li G."/>
            <person name="Mu C."/>
            <person name="Tian Q."/>
            <person name="Mei H."/>
            <person name="Zhang T."/>
            <person name="Gao T."/>
            <person name="Zhang H."/>
        </authorList>
    </citation>
    <scope>NUCLEOTIDE SEQUENCE</scope>
    <source>
        <strain evidence="3">G02</strain>
    </source>
</reference>
<protein>
    <recommendedName>
        <fullName evidence="2">Zinc knuckle CX2CX4HX4C domain-containing protein</fullName>
    </recommendedName>
</protein>
<gene>
    <name evidence="3" type="ORF">Sradi_3771900</name>
</gene>
<feature type="region of interest" description="Disordered" evidence="1">
    <location>
        <begin position="224"/>
        <end position="256"/>
    </location>
</feature>